<keyword evidence="3" id="KW-0597">Phosphoprotein</keyword>
<protein>
    <recommendedName>
        <fullName evidence="1">diguanylate cyclase</fullName>
        <ecNumber evidence="1">2.7.7.65</ecNumber>
    </recommendedName>
</protein>
<dbReference type="STRING" id="1286528.NHE_0487"/>
<dbReference type="KEGG" id="nhm:NHE_0487"/>
<accession>X5HK35</accession>
<dbReference type="HOGENOM" id="CLU_000445_11_28_5"/>
<dbReference type="NCBIfam" id="NF007135">
    <property type="entry name" value="PRK09581.1"/>
    <property type="match status" value="1"/>
</dbReference>
<dbReference type="PROSITE" id="PS50887">
    <property type="entry name" value="GGDEF"/>
    <property type="match status" value="1"/>
</dbReference>
<name>X5HK35_9RICK</name>
<dbReference type="InterPro" id="IPR050469">
    <property type="entry name" value="Diguanylate_Cyclase"/>
</dbReference>
<evidence type="ECO:0000256" key="2">
    <source>
        <dbReference type="ARBA" id="ARBA00034247"/>
    </source>
</evidence>
<evidence type="ECO:0000313" key="7">
    <source>
        <dbReference type="Proteomes" id="UP000023755"/>
    </source>
</evidence>
<dbReference type="OrthoDB" id="9812260at2"/>
<dbReference type="SMART" id="SM00448">
    <property type="entry name" value="REC"/>
    <property type="match status" value="2"/>
</dbReference>
<dbReference type="NCBIfam" id="TIGR00254">
    <property type="entry name" value="GGDEF"/>
    <property type="match status" value="1"/>
</dbReference>
<dbReference type="InterPro" id="IPR000160">
    <property type="entry name" value="GGDEF_dom"/>
</dbReference>
<dbReference type="CDD" id="cd17538">
    <property type="entry name" value="REC_D1_PleD-like"/>
    <property type="match status" value="1"/>
</dbReference>
<dbReference type="RefSeq" id="WP_038559507.1">
    <property type="nucleotide sequence ID" value="NZ_CP007481.1"/>
</dbReference>
<evidence type="ECO:0000259" key="4">
    <source>
        <dbReference type="PROSITE" id="PS50110"/>
    </source>
</evidence>
<dbReference type="InterPro" id="IPR011006">
    <property type="entry name" value="CheY-like_superfamily"/>
</dbReference>
<dbReference type="Gene3D" id="3.40.50.2300">
    <property type="match status" value="1"/>
</dbReference>
<dbReference type="Pfam" id="PF00072">
    <property type="entry name" value="Response_reg"/>
    <property type="match status" value="1"/>
</dbReference>
<organism evidence="6 7">
    <name type="scientific">Neorickettsia helminthoeca str. Oregon</name>
    <dbReference type="NCBI Taxonomy" id="1286528"/>
    <lineage>
        <taxon>Bacteria</taxon>
        <taxon>Pseudomonadati</taxon>
        <taxon>Pseudomonadota</taxon>
        <taxon>Alphaproteobacteria</taxon>
        <taxon>Rickettsiales</taxon>
        <taxon>Anaplasmataceae</taxon>
        <taxon>Neorickettsia</taxon>
    </lineage>
</organism>
<feature type="modified residue" description="4-aspartylphosphate" evidence="3">
    <location>
        <position position="53"/>
    </location>
</feature>
<comment type="catalytic activity">
    <reaction evidence="2">
        <text>2 GTP = 3',3'-c-di-GMP + 2 diphosphate</text>
        <dbReference type="Rhea" id="RHEA:24898"/>
        <dbReference type="ChEBI" id="CHEBI:33019"/>
        <dbReference type="ChEBI" id="CHEBI:37565"/>
        <dbReference type="ChEBI" id="CHEBI:58805"/>
        <dbReference type="EC" id="2.7.7.65"/>
    </reaction>
</comment>
<dbReference type="PROSITE" id="PS50110">
    <property type="entry name" value="RESPONSE_REGULATORY"/>
    <property type="match status" value="2"/>
</dbReference>
<reference evidence="6 7" key="1">
    <citation type="submission" date="2014-03" db="EMBL/GenBank/DDBJ databases">
        <title>Sequencing and Comparison of Genomes and Transcriptome Profiles of Human Ehrlichiosis Agents.</title>
        <authorList>
            <person name="Lin M."/>
            <person name="Daugherty S.C."/>
            <person name="Nagaraj S."/>
            <person name="Cheng Z."/>
            <person name="Xiong Q."/>
            <person name="Lin F.-Y."/>
            <person name="Sengamalay N."/>
            <person name="Ott S."/>
            <person name="Godinez A."/>
            <person name="Tallon L.J."/>
            <person name="Sadzewicz L."/>
            <person name="Fraser C.M."/>
            <person name="Dunning Hotopp J.C."/>
            <person name="Rikihisa Y."/>
        </authorList>
    </citation>
    <scope>NUCLEOTIDE SEQUENCE [LARGE SCALE GENOMIC DNA]</scope>
    <source>
        <strain evidence="6 7">Oregon</strain>
    </source>
</reference>
<keyword evidence="6" id="KW-0808">Transferase</keyword>
<dbReference type="SMART" id="SM00267">
    <property type="entry name" value="GGDEF"/>
    <property type="match status" value="1"/>
</dbReference>
<dbReference type="FunFam" id="3.30.70.270:FF:000001">
    <property type="entry name" value="Diguanylate cyclase domain protein"/>
    <property type="match status" value="1"/>
</dbReference>
<feature type="domain" description="Response regulatory" evidence="4">
    <location>
        <begin position="4"/>
        <end position="120"/>
    </location>
</feature>
<gene>
    <name evidence="6" type="primary">pleD</name>
    <name evidence="6" type="ORF">NHE_0487</name>
</gene>
<sequence>MTALILVVDDIPSNVKILEIKLTAKYYQVITASSGIEAIELAKRNQPDVILLDVMMPQMDGFETCRRLKSDYSTMHIPVIIVTALNDMENKVEGLSAGADEFLVKPVRDFALFTRIKSLLRFKTILDEVRLRINTKAQLTSGTENEIVSYVGDVSSGVIAVVDQQRSLFEPIEKMLKPVFAEVIHLSEGEIEQHNFDVLIVNITLSKDLLRVCSTVKSRPKSRSIPIILIINDEDDEGVISEITELGISDYVDMPINRSEFIARVATQVKRKKYQDIIERSVEDNLKMAFIDPLTSLYNRYYFEKYVDELLVTVRKSKSKTFSMMMIDIDYFKKINDAYGHLSGDLILKQLALCLKSCLRLNDLIVKFGGEEVVVVLVDATLQEAYDAAERVRLVIEQQKFDTINEDVKVNLTVSIGVAEYQDRDTLKTLLGRADTNLYVAKERGRNTVVMSDCRS</sequence>
<dbReference type="GO" id="GO:0005886">
    <property type="term" value="C:plasma membrane"/>
    <property type="evidence" value="ECO:0007669"/>
    <property type="project" value="TreeGrafter"/>
</dbReference>
<feature type="domain" description="Response regulatory" evidence="4">
    <location>
        <begin position="158"/>
        <end position="269"/>
    </location>
</feature>
<feature type="domain" description="GGDEF" evidence="5">
    <location>
        <begin position="320"/>
        <end position="454"/>
    </location>
</feature>
<comment type="caution">
    <text evidence="3">Lacks conserved residue(s) required for the propagation of feature annotation.</text>
</comment>
<proteinExistence type="predicted"/>
<dbReference type="AlphaFoldDB" id="X5HK35"/>
<dbReference type="Gene3D" id="3.30.70.270">
    <property type="match status" value="1"/>
</dbReference>
<dbReference type="EMBL" id="CP007481">
    <property type="protein sequence ID" value="AHX11429.1"/>
    <property type="molecule type" value="Genomic_DNA"/>
</dbReference>
<evidence type="ECO:0000259" key="5">
    <source>
        <dbReference type="PROSITE" id="PS50887"/>
    </source>
</evidence>
<keyword evidence="7" id="KW-1185">Reference proteome</keyword>
<evidence type="ECO:0000256" key="1">
    <source>
        <dbReference type="ARBA" id="ARBA00012528"/>
    </source>
</evidence>
<dbReference type="SUPFAM" id="SSF52172">
    <property type="entry name" value="CheY-like"/>
    <property type="match status" value="2"/>
</dbReference>
<dbReference type="Proteomes" id="UP000023755">
    <property type="component" value="Chromosome"/>
</dbReference>
<dbReference type="CDD" id="cd01949">
    <property type="entry name" value="GGDEF"/>
    <property type="match status" value="1"/>
</dbReference>
<evidence type="ECO:0000256" key="3">
    <source>
        <dbReference type="PROSITE-ProRule" id="PRU00169"/>
    </source>
</evidence>
<dbReference type="SUPFAM" id="SSF55073">
    <property type="entry name" value="Nucleotide cyclase"/>
    <property type="match status" value="1"/>
</dbReference>
<dbReference type="InterPro" id="IPR029787">
    <property type="entry name" value="Nucleotide_cyclase"/>
</dbReference>
<dbReference type="InterPro" id="IPR043128">
    <property type="entry name" value="Rev_trsase/Diguanyl_cyclase"/>
</dbReference>
<dbReference type="GO" id="GO:0043709">
    <property type="term" value="P:cell adhesion involved in single-species biofilm formation"/>
    <property type="evidence" value="ECO:0007669"/>
    <property type="project" value="TreeGrafter"/>
</dbReference>
<keyword evidence="6" id="KW-0548">Nucleotidyltransferase</keyword>
<dbReference type="GO" id="GO:1902201">
    <property type="term" value="P:negative regulation of bacterial-type flagellum-dependent cell motility"/>
    <property type="evidence" value="ECO:0007669"/>
    <property type="project" value="TreeGrafter"/>
</dbReference>
<dbReference type="GO" id="GO:0000160">
    <property type="term" value="P:phosphorelay signal transduction system"/>
    <property type="evidence" value="ECO:0007669"/>
    <property type="project" value="InterPro"/>
</dbReference>
<dbReference type="InterPro" id="IPR001789">
    <property type="entry name" value="Sig_transdc_resp-reg_receiver"/>
</dbReference>
<dbReference type="GO" id="GO:0052621">
    <property type="term" value="F:diguanylate cyclase activity"/>
    <property type="evidence" value="ECO:0007669"/>
    <property type="project" value="UniProtKB-EC"/>
</dbReference>
<evidence type="ECO:0000313" key="6">
    <source>
        <dbReference type="EMBL" id="AHX11429.1"/>
    </source>
</evidence>
<dbReference type="PANTHER" id="PTHR45138:SF9">
    <property type="entry name" value="DIGUANYLATE CYCLASE DGCM-RELATED"/>
    <property type="match status" value="1"/>
</dbReference>
<dbReference type="EC" id="2.7.7.65" evidence="1"/>
<dbReference type="PANTHER" id="PTHR45138">
    <property type="entry name" value="REGULATORY COMPONENTS OF SENSORY TRANSDUCTION SYSTEM"/>
    <property type="match status" value="1"/>
</dbReference>
<dbReference type="Pfam" id="PF00990">
    <property type="entry name" value="GGDEF"/>
    <property type="match status" value="1"/>
</dbReference>